<dbReference type="Gene3D" id="3.40.190.10">
    <property type="entry name" value="Periplasmic binding protein-like II"/>
    <property type="match status" value="2"/>
</dbReference>
<protein>
    <submittedName>
        <fullName evidence="6">Glycine cleavage system transcriptional activator</fullName>
    </submittedName>
</protein>
<dbReference type="Proteomes" id="UP000494183">
    <property type="component" value="Unassembled WGS sequence"/>
</dbReference>
<evidence type="ECO:0000313" key="6">
    <source>
        <dbReference type="EMBL" id="CAB3929712.1"/>
    </source>
</evidence>
<reference evidence="6 7" key="1">
    <citation type="submission" date="2020-04" db="EMBL/GenBank/DDBJ databases">
        <authorList>
            <person name="De Canck E."/>
        </authorList>
    </citation>
    <scope>NUCLEOTIDE SEQUENCE [LARGE SCALE GENOMIC DNA]</scope>
    <source>
        <strain evidence="6 7">LMG 6000</strain>
    </source>
</reference>
<feature type="domain" description="HTH lysR-type" evidence="5">
    <location>
        <begin position="7"/>
        <end position="64"/>
    </location>
</feature>
<proteinExistence type="inferred from homology"/>
<evidence type="ECO:0000256" key="1">
    <source>
        <dbReference type="ARBA" id="ARBA00009437"/>
    </source>
</evidence>
<gene>
    <name evidence="6" type="primary">gcvA_3</name>
    <name evidence="6" type="ORF">LMG6000_00765</name>
</gene>
<dbReference type="InterPro" id="IPR000847">
    <property type="entry name" value="LysR_HTH_N"/>
</dbReference>
<dbReference type="InterPro" id="IPR005119">
    <property type="entry name" value="LysR_subst-bd"/>
</dbReference>
<evidence type="ECO:0000256" key="4">
    <source>
        <dbReference type="ARBA" id="ARBA00023163"/>
    </source>
</evidence>
<dbReference type="PANTHER" id="PTHR30537">
    <property type="entry name" value="HTH-TYPE TRANSCRIPTIONAL REGULATOR"/>
    <property type="match status" value="1"/>
</dbReference>
<evidence type="ECO:0000259" key="5">
    <source>
        <dbReference type="PROSITE" id="PS50931"/>
    </source>
</evidence>
<dbReference type="GeneID" id="92764171"/>
<dbReference type="PRINTS" id="PR00039">
    <property type="entry name" value="HTHLYSR"/>
</dbReference>
<keyword evidence="7" id="KW-1185">Reference proteome</keyword>
<dbReference type="KEGG" id="ais:BUW96_06945"/>
<organism evidence="6 7">
    <name type="scientific">Achromobacter insolitus</name>
    <dbReference type="NCBI Taxonomy" id="217204"/>
    <lineage>
        <taxon>Bacteria</taxon>
        <taxon>Pseudomonadati</taxon>
        <taxon>Pseudomonadota</taxon>
        <taxon>Betaproteobacteria</taxon>
        <taxon>Burkholderiales</taxon>
        <taxon>Alcaligenaceae</taxon>
        <taxon>Achromobacter</taxon>
    </lineage>
</organism>
<name>A0A6S7EWG3_9BURK</name>
<dbReference type="AlphaFoldDB" id="A0A6S7EWG3"/>
<dbReference type="GO" id="GO:0043565">
    <property type="term" value="F:sequence-specific DNA binding"/>
    <property type="evidence" value="ECO:0007669"/>
    <property type="project" value="TreeGrafter"/>
</dbReference>
<dbReference type="PANTHER" id="PTHR30537:SF79">
    <property type="entry name" value="TRANSCRIPTIONAL REGULATOR-RELATED"/>
    <property type="match status" value="1"/>
</dbReference>
<dbReference type="GO" id="GO:0003700">
    <property type="term" value="F:DNA-binding transcription factor activity"/>
    <property type="evidence" value="ECO:0007669"/>
    <property type="project" value="InterPro"/>
</dbReference>
<evidence type="ECO:0000256" key="3">
    <source>
        <dbReference type="ARBA" id="ARBA00023125"/>
    </source>
</evidence>
<dbReference type="EMBL" id="CADILH010000001">
    <property type="protein sequence ID" value="CAB3929712.1"/>
    <property type="molecule type" value="Genomic_DNA"/>
</dbReference>
<dbReference type="OrthoDB" id="5526340at2"/>
<sequence length="310" mass="33896">MAGQSLPPLKALRVFEAAARLRSFTAAADELSITHSAVSQQIRILEEYVGQPLFAREARGVALLPCAQAYFPEIQASLERIAAATAKLKSPAYGGVLRVCATPSLTMKWLIPRLSAFQERHPGVDVQLTTQGRSFLDRGGDTGSDVLIRHGYMAHSDLACVHCLDDFHVPVASPRFIERNRLAAPADCLGHPLLKIAGGMDHWPRWFALAKVDVPAQLPGPVFDHQFLCMQAAMNDLGIALAPWCLLDDDIRADRLRPLFDGPQLPNAGIHALYRQDSPAAPSAQLFIEWLREQGRGPSRDPASEFSQPG</sequence>
<dbReference type="SUPFAM" id="SSF46785">
    <property type="entry name" value="Winged helix' DNA-binding domain"/>
    <property type="match status" value="1"/>
</dbReference>
<dbReference type="RefSeq" id="WP_063959729.1">
    <property type="nucleotide sequence ID" value="NZ_CADIJK010000002.1"/>
</dbReference>
<dbReference type="InterPro" id="IPR036388">
    <property type="entry name" value="WH-like_DNA-bd_sf"/>
</dbReference>
<dbReference type="InterPro" id="IPR036390">
    <property type="entry name" value="WH_DNA-bd_sf"/>
</dbReference>
<dbReference type="FunFam" id="1.10.10.10:FF:000038">
    <property type="entry name" value="Glycine cleavage system transcriptional activator"/>
    <property type="match status" value="1"/>
</dbReference>
<dbReference type="InterPro" id="IPR058163">
    <property type="entry name" value="LysR-type_TF_proteobact-type"/>
</dbReference>
<dbReference type="CDD" id="cd08432">
    <property type="entry name" value="PBP2_GcdR_TrpI_HvrB_AmpR_like"/>
    <property type="match status" value="1"/>
</dbReference>
<accession>A0A6S7EWG3</accession>
<dbReference type="SUPFAM" id="SSF53850">
    <property type="entry name" value="Periplasmic binding protein-like II"/>
    <property type="match status" value="1"/>
</dbReference>
<dbReference type="Pfam" id="PF00126">
    <property type="entry name" value="HTH_1"/>
    <property type="match status" value="1"/>
</dbReference>
<dbReference type="PROSITE" id="PS50931">
    <property type="entry name" value="HTH_LYSR"/>
    <property type="match status" value="1"/>
</dbReference>
<dbReference type="Gene3D" id="1.10.10.10">
    <property type="entry name" value="Winged helix-like DNA-binding domain superfamily/Winged helix DNA-binding domain"/>
    <property type="match status" value="1"/>
</dbReference>
<comment type="similarity">
    <text evidence="1">Belongs to the LysR transcriptional regulatory family.</text>
</comment>
<dbReference type="Pfam" id="PF03466">
    <property type="entry name" value="LysR_substrate"/>
    <property type="match status" value="1"/>
</dbReference>
<evidence type="ECO:0000313" key="7">
    <source>
        <dbReference type="Proteomes" id="UP000494183"/>
    </source>
</evidence>
<evidence type="ECO:0000256" key="2">
    <source>
        <dbReference type="ARBA" id="ARBA00023015"/>
    </source>
</evidence>
<keyword evidence="4" id="KW-0804">Transcription</keyword>
<dbReference type="GO" id="GO:0006351">
    <property type="term" value="P:DNA-templated transcription"/>
    <property type="evidence" value="ECO:0007669"/>
    <property type="project" value="TreeGrafter"/>
</dbReference>
<keyword evidence="2" id="KW-0805">Transcription regulation</keyword>
<keyword evidence="3" id="KW-0238">DNA-binding</keyword>